<evidence type="ECO:0000259" key="6">
    <source>
        <dbReference type="PROSITE" id="PS50887"/>
    </source>
</evidence>
<dbReference type="GO" id="GO:0071732">
    <property type="term" value="P:cellular response to nitric oxide"/>
    <property type="evidence" value="ECO:0007669"/>
    <property type="project" value="UniProtKB-ARBA"/>
</dbReference>
<feature type="domain" description="GGDEF" evidence="6">
    <location>
        <begin position="475"/>
        <end position="608"/>
    </location>
</feature>
<evidence type="ECO:0000259" key="4">
    <source>
        <dbReference type="PROSITE" id="PS50110"/>
    </source>
</evidence>
<dbReference type="Pfam" id="PF11849">
    <property type="entry name" value="DUF3369"/>
    <property type="match status" value="1"/>
</dbReference>
<feature type="domain" description="Response regulatory" evidence="4">
    <location>
        <begin position="32"/>
        <end position="156"/>
    </location>
</feature>
<gene>
    <name evidence="7" type="ORF">BXY39_2760</name>
</gene>
<name>A0A3M0C724_9PROT</name>
<dbReference type="InterPro" id="IPR021800">
    <property type="entry name" value="DUF3369"/>
</dbReference>
<dbReference type="EMBL" id="REFR01000013">
    <property type="protein sequence ID" value="RMB04497.1"/>
    <property type="molecule type" value="Genomic_DNA"/>
</dbReference>
<dbReference type="Pfam" id="PF00563">
    <property type="entry name" value="EAL"/>
    <property type="match status" value="1"/>
</dbReference>
<dbReference type="SUPFAM" id="SSF55073">
    <property type="entry name" value="Nucleotide cyclase"/>
    <property type="match status" value="1"/>
</dbReference>
<evidence type="ECO:0000313" key="7">
    <source>
        <dbReference type="EMBL" id="RMB04497.1"/>
    </source>
</evidence>
<dbReference type="SUPFAM" id="SSF52172">
    <property type="entry name" value="CheY-like"/>
    <property type="match status" value="1"/>
</dbReference>
<keyword evidence="2" id="KW-0597">Phosphoprotein</keyword>
<dbReference type="PROSITE" id="PS50887">
    <property type="entry name" value="GGDEF"/>
    <property type="match status" value="1"/>
</dbReference>
<dbReference type="Gene3D" id="3.30.70.270">
    <property type="match status" value="1"/>
</dbReference>
<dbReference type="RefSeq" id="WP_121939434.1">
    <property type="nucleotide sequence ID" value="NZ_REFR01000013.1"/>
</dbReference>
<dbReference type="FunCoup" id="A0A3M0C724">
    <property type="interactions" value="273"/>
</dbReference>
<dbReference type="NCBIfam" id="TIGR00254">
    <property type="entry name" value="GGDEF"/>
    <property type="match status" value="1"/>
</dbReference>
<reference evidence="7 8" key="1">
    <citation type="submission" date="2018-10" db="EMBL/GenBank/DDBJ databases">
        <title>Genomic Encyclopedia of Archaeal and Bacterial Type Strains, Phase II (KMG-II): from individual species to whole genera.</title>
        <authorList>
            <person name="Goeker M."/>
        </authorList>
    </citation>
    <scope>NUCLEOTIDE SEQUENCE [LARGE SCALE GENOMIC DNA]</scope>
    <source>
        <strain evidence="7 8">DSM 25217</strain>
    </source>
</reference>
<dbReference type="SMART" id="SM00267">
    <property type="entry name" value="GGDEF"/>
    <property type="match status" value="1"/>
</dbReference>
<dbReference type="CDD" id="cd01949">
    <property type="entry name" value="GGDEF"/>
    <property type="match status" value="1"/>
</dbReference>
<proteinExistence type="predicted"/>
<evidence type="ECO:0000256" key="3">
    <source>
        <dbReference type="SAM" id="MobiDB-lite"/>
    </source>
</evidence>
<organism evidence="7 8">
    <name type="scientific">Eilatimonas milleporae</name>
    <dbReference type="NCBI Taxonomy" id="911205"/>
    <lineage>
        <taxon>Bacteria</taxon>
        <taxon>Pseudomonadati</taxon>
        <taxon>Pseudomonadota</taxon>
        <taxon>Alphaproteobacteria</taxon>
        <taxon>Kordiimonadales</taxon>
        <taxon>Kordiimonadaceae</taxon>
        <taxon>Eilatimonas</taxon>
    </lineage>
</organism>
<dbReference type="InterPro" id="IPR029787">
    <property type="entry name" value="Nucleotide_cyclase"/>
</dbReference>
<feature type="compositionally biased region" description="Polar residues" evidence="3">
    <location>
        <begin position="7"/>
        <end position="25"/>
    </location>
</feature>
<dbReference type="Gene3D" id="3.30.450.20">
    <property type="entry name" value="PAS domain"/>
    <property type="match status" value="1"/>
</dbReference>
<dbReference type="OrthoDB" id="7251575at2"/>
<evidence type="ECO:0000256" key="1">
    <source>
        <dbReference type="ARBA" id="ARBA00051114"/>
    </source>
</evidence>
<feature type="modified residue" description="4-aspartylphosphate" evidence="2">
    <location>
        <position position="87"/>
    </location>
</feature>
<dbReference type="PROSITE" id="PS50883">
    <property type="entry name" value="EAL"/>
    <property type="match status" value="1"/>
</dbReference>
<dbReference type="InterPro" id="IPR043128">
    <property type="entry name" value="Rev_trsase/Diguanyl_cyclase"/>
</dbReference>
<dbReference type="FunFam" id="3.20.20.450:FF:000001">
    <property type="entry name" value="Cyclic di-GMP phosphodiesterase yahA"/>
    <property type="match status" value="1"/>
</dbReference>
<protein>
    <submittedName>
        <fullName evidence="7">Diguanylate cyclase (GGDEF)-like protein</fullName>
    </submittedName>
</protein>
<feature type="region of interest" description="Disordered" evidence="3">
    <location>
        <begin position="1"/>
        <end position="25"/>
    </location>
</feature>
<dbReference type="InParanoid" id="A0A3M0C724"/>
<evidence type="ECO:0000313" key="8">
    <source>
        <dbReference type="Proteomes" id="UP000271227"/>
    </source>
</evidence>
<dbReference type="Proteomes" id="UP000271227">
    <property type="component" value="Unassembled WGS sequence"/>
</dbReference>
<dbReference type="AlphaFoldDB" id="A0A3M0C724"/>
<dbReference type="PANTHER" id="PTHR44757">
    <property type="entry name" value="DIGUANYLATE CYCLASE DGCP"/>
    <property type="match status" value="1"/>
</dbReference>
<dbReference type="InterPro" id="IPR052155">
    <property type="entry name" value="Biofilm_reg_signaling"/>
</dbReference>
<dbReference type="GO" id="GO:0000160">
    <property type="term" value="P:phosphorelay signal transduction system"/>
    <property type="evidence" value="ECO:0007669"/>
    <property type="project" value="InterPro"/>
</dbReference>
<dbReference type="Gene3D" id="3.20.20.450">
    <property type="entry name" value="EAL domain"/>
    <property type="match status" value="1"/>
</dbReference>
<dbReference type="FunFam" id="3.30.70.270:FF:000001">
    <property type="entry name" value="Diguanylate cyclase domain protein"/>
    <property type="match status" value="1"/>
</dbReference>
<sequence length="876" mass="97540">MNLRLSGVSSSGDTQKGGSENTATGRASDTWKLLIVDDEPEIHTVTQMALARFQFGGKRLSFLNAYSAAEAAAMIEANPDIAVAIIDVVMETDDAGLRLVEQIRNEMGNGNIRIILRTGQPGQAPERSVIAEYDINDYKEKTELTAQKLFTAMYAALRAYRDIRALDINRMGLKSVIEASAAIFKTRALSNFAQGVLEQLTSLLFLEPEAVYCHADGLAAVPNDAKVEIVAATGRFAPFVGRDGKNVLDPDILEAIENARRNRSHRFEPGKIYIAYFRTESGSENILCVKGDMQEQGKTHELLDLFCRNVSIAFENLHLQDNLLTEITVREEAEKAAEILARLPAEAPNPVLRISSDGVILYANGRSSPLLDVWGAGVGQKIPPVWRHRLKYVFKSGRQSEIEVTCDDRIFELTMAPVVEADYVNIYGRDITESKRAQERVEYMAHHDALTHLPNRFYFQERLPRELEAARRSGKKVALLQIDLDMFKEVNDVYGHDVGDLLLKDVSTRLKETVRSCDTVVRLGGDEFAVIAPDLGELDSAAILAQRIVDCMAAHFRYDKTVLQVGCSIGITTFPDDSLDPTELQKNADLAMYQAKDDGRNTYHFYDAVMHERILERRFLENEIRHALDNDKLDLYYQPKISFESGRIVGAEALIRWHHPDRGMIPPMEFIPIAERCGLISRIGEWVLETACAQAQRWRQAGLGLDNIAVNVSAAQFRNGDLGDIIDRILQSTGLEPEILELEITETTVMQEMDIIVEMLASLKKLGVGVAIDDFGTGYSSLAYLRRLPLTKIKIDRSFVTDILENQDASVVANAIISLGHSLNLKLVAEGIEKPDQAAFLAEKGCQEGQGYLFGRPMPSEDFQALLAAGQVYEKN</sequence>
<dbReference type="InterPro" id="IPR001633">
    <property type="entry name" value="EAL_dom"/>
</dbReference>
<evidence type="ECO:0000259" key="5">
    <source>
        <dbReference type="PROSITE" id="PS50883"/>
    </source>
</evidence>
<dbReference type="GO" id="GO:0071111">
    <property type="term" value="F:cyclic-guanylate-specific phosphodiesterase activity"/>
    <property type="evidence" value="ECO:0007669"/>
    <property type="project" value="UniProtKB-EC"/>
</dbReference>
<dbReference type="PROSITE" id="PS50110">
    <property type="entry name" value="RESPONSE_REGULATORY"/>
    <property type="match status" value="1"/>
</dbReference>
<dbReference type="InterPro" id="IPR000160">
    <property type="entry name" value="GGDEF_dom"/>
</dbReference>
<dbReference type="InterPro" id="IPR011006">
    <property type="entry name" value="CheY-like_superfamily"/>
</dbReference>
<dbReference type="CDD" id="cd01948">
    <property type="entry name" value="EAL"/>
    <property type="match status" value="1"/>
</dbReference>
<dbReference type="Pfam" id="PF00990">
    <property type="entry name" value="GGDEF"/>
    <property type="match status" value="1"/>
</dbReference>
<comment type="caution">
    <text evidence="7">The sequence shown here is derived from an EMBL/GenBank/DDBJ whole genome shotgun (WGS) entry which is preliminary data.</text>
</comment>
<accession>A0A3M0C724</accession>
<dbReference type="InterPro" id="IPR035919">
    <property type="entry name" value="EAL_sf"/>
</dbReference>
<feature type="domain" description="EAL" evidence="5">
    <location>
        <begin position="617"/>
        <end position="871"/>
    </location>
</feature>
<comment type="catalytic activity">
    <reaction evidence="1">
        <text>3',3'-c-di-GMP + H2O = 5'-phosphoguanylyl(3'-&gt;5')guanosine + H(+)</text>
        <dbReference type="Rhea" id="RHEA:24902"/>
        <dbReference type="ChEBI" id="CHEBI:15377"/>
        <dbReference type="ChEBI" id="CHEBI:15378"/>
        <dbReference type="ChEBI" id="CHEBI:58754"/>
        <dbReference type="ChEBI" id="CHEBI:58805"/>
        <dbReference type="EC" id="3.1.4.52"/>
    </reaction>
    <physiologicalReaction direction="left-to-right" evidence="1">
        <dbReference type="Rhea" id="RHEA:24903"/>
    </physiologicalReaction>
</comment>
<dbReference type="PANTHER" id="PTHR44757:SF2">
    <property type="entry name" value="BIOFILM ARCHITECTURE MAINTENANCE PROTEIN MBAA"/>
    <property type="match status" value="1"/>
</dbReference>
<dbReference type="SMART" id="SM00052">
    <property type="entry name" value="EAL"/>
    <property type="match status" value="1"/>
</dbReference>
<dbReference type="InterPro" id="IPR001789">
    <property type="entry name" value="Sig_transdc_resp-reg_receiver"/>
</dbReference>
<dbReference type="SUPFAM" id="SSF141868">
    <property type="entry name" value="EAL domain-like"/>
    <property type="match status" value="1"/>
</dbReference>
<evidence type="ECO:0000256" key="2">
    <source>
        <dbReference type="PROSITE-ProRule" id="PRU00169"/>
    </source>
</evidence>
<keyword evidence="8" id="KW-1185">Reference proteome</keyword>
<dbReference type="Gene3D" id="3.40.50.2300">
    <property type="match status" value="1"/>
</dbReference>